<feature type="region of interest" description="Disordered" evidence="3">
    <location>
        <begin position="2385"/>
        <end position="2442"/>
    </location>
</feature>
<feature type="compositionally biased region" description="Basic and acidic residues" evidence="3">
    <location>
        <begin position="2856"/>
        <end position="2868"/>
    </location>
</feature>
<feature type="region of interest" description="Disordered" evidence="3">
    <location>
        <begin position="1337"/>
        <end position="1376"/>
    </location>
</feature>
<feature type="compositionally biased region" description="Polar residues" evidence="3">
    <location>
        <begin position="1461"/>
        <end position="1476"/>
    </location>
</feature>
<feature type="compositionally biased region" description="Basic and acidic residues" evidence="3">
    <location>
        <begin position="2408"/>
        <end position="2442"/>
    </location>
</feature>
<evidence type="ECO:0000259" key="4">
    <source>
        <dbReference type="PROSITE" id="PS50222"/>
    </source>
</evidence>
<feature type="region of interest" description="Disordered" evidence="3">
    <location>
        <begin position="2808"/>
        <end position="2839"/>
    </location>
</feature>
<feature type="region of interest" description="Disordered" evidence="3">
    <location>
        <begin position="133"/>
        <end position="180"/>
    </location>
</feature>
<feature type="compositionally biased region" description="Polar residues" evidence="3">
    <location>
        <begin position="2391"/>
        <end position="2407"/>
    </location>
</feature>
<feature type="compositionally biased region" description="Basic and acidic residues" evidence="3">
    <location>
        <begin position="840"/>
        <end position="868"/>
    </location>
</feature>
<feature type="compositionally biased region" description="Basic and acidic residues" evidence="3">
    <location>
        <begin position="475"/>
        <end position="490"/>
    </location>
</feature>
<feature type="compositionally biased region" description="Basic and acidic residues" evidence="3">
    <location>
        <begin position="808"/>
        <end position="817"/>
    </location>
</feature>
<evidence type="ECO:0000313" key="6">
    <source>
        <dbReference type="Proteomes" id="UP001166052"/>
    </source>
</evidence>
<feature type="compositionally biased region" description="Basic and acidic residues" evidence="3">
    <location>
        <begin position="641"/>
        <end position="667"/>
    </location>
</feature>
<name>A0ABS2YT97_POLSE</name>
<feature type="non-terminal residue" evidence="5">
    <location>
        <position position="3704"/>
    </location>
</feature>
<feature type="compositionally biased region" description="Basic and acidic residues" evidence="3">
    <location>
        <begin position="1477"/>
        <end position="1568"/>
    </location>
</feature>
<feature type="region of interest" description="Disordered" evidence="3">
    <location>
        <begin position="2203"/>
        <end position="2241"/>
    </location>
</feature>
<feature type="compositionally biased region" description="Polar residues" evidence="3">
    <location>
        <begin position="426"/>
        <end position="460"/>
    </location>
</feature>
<accession>A0ABS2YT97</accession>
<feature type="compositionally biased region" description="Basic and acidic residues" evidence="3">
    <location>
        <begin position="2951"/>
        <end position="2994"/>
    </location>
</feature>
<feature type="compositionally biased region" description="Acidic residues" evidence="3">
    <location>
        <begin position="491"/>
        <end position="509"/>
    </location>
</feature>
<feature type="region of interest" description="Disordered" evidence="3">
    <location>
        <begin position="3304"/>
        <end position="3339"/>
    </location>
</feature>
<feature type="compositionally biased region" description="Basic residues" evidence="3">
    <location>
        <begin position="163"/>
        <end position="175"/>
    </location>
</feature>
<feature type="compositionally biased region" description="Basic and acidic residues" evidence="3">
    <location>
        <begin position="2651"/>
        <end position="2677"/>
    </location>
</feature>
<feature type="compositionally biased region" description="Basic and acidic residues" evidence="3">
    <location>
        <begin position="612"/>
        <end position="624"/>
    </location>
</feature>
<feature type="compositionally biased region" description="Basic and acidic residues" evidence="3">
    <location>
        <begin position="3457"/>
        <end position="3478"/>
    </location>
</feature>
<dbReference type="SMART" id="SM00173">
    <property type="entry name" value="RAS"/>
    <property type="match status" value="1"/>
</dbReference>
<feature type="region of interest" description="Disordered" evidence="3">
    <location>
        <begin position="2907"/>
        <end position="3004"/>
    </location>
</feature>
<gene>
    <name evidence="5" type="primary">Rab44</name>
    <name evidence="5" type="ORF">GTO92_0008977</name>
</gene>
<feature type="compositionally biased region" description="Basic and acidic residues" evidence="3">
    <location>
        <begin position="135"/>
        <end position="144"/>
    </location>
</feature>
<feature type="compositionally biased region" description="Basic and acidic residues" evidence="3">
    <location>
        <begin position="3411"/>
        <end position="3443"/>
    </location>
</feature>
<feature type="region of interest" description="Disordered" evidence="3">
    <location>
        <begin position="933"/>
        <end position="955"/>
    </location>
</feature>
<dbReference type="EMBL" id="JAAWVN010001534">
    <property type="protein sequence ID" value="MBN3289138.1"/>
    <property type="molecule type" value="Genomic_DNA"/>
</dbReference>
<keyword evidence="2" id="KW-0342">GTP-binding</keyword>
<keyword evidence="6" id="KW-1185">Reference proteome</keyword>
<feature type="region of interest" description="Disordered" evidence="3">
    <location>
        <begin position="2651"/>
        <end position="2682"/>
    </location>
</feature>
<feature type="compositionally biased region" description="Polar residues" evidence="3">
    <location>
        <begin position="3376"/>
        <end position="3386"/>
    </location>
</feature>
<feature type="region of interest" description="Disordered" evidence="3">
    <location>
        <begin position="749"/>
        <end position="773"/>
    </location>
</feature>
<evidence type="ECO:0000313" key="5">
    <source>
        <dbReference type="EMBL" id="MBN3289138.1"/>
    </source>
</evidence>
<feature type="region of interest" description="Disordered" evidence="3">
    <location>
        <begin position="2755"/>
        <end position="2791"/>
    </location>
</feature>
<dbReference type="CDD" id="cd00051">
    <property type="entry name" value="EFh"/>
    <property type="match status" value="1"/>
</dbReference>
<comment type="caution">
    <text evidence="5">The sequence shown here is derived from an EMBL/GenBank/DDBJ whole genome shotgun (WGS) entry which is preliminary data.</text>
</comment>
<dbReference type="InterPro" id="IPR050227">
    <property type="entry name" value="Rab"/>
</dbReference>
<dbReference type="SMART" id="SM00054">
    <property type="entry name" value="EFh"/>
    <property type="match status" value="3"/>
</dbReference>
<evidence type="ECO:0000256" key="2">
    <source>
        <dbReference type="ARBA" id="ARBA00023134"/>
    </source>
</evidence>
<feature type="non-terminal residue" evidence="5">
    <location>
        <position position="1"/>
    </location>
</feature>
<feature type="region of interest" description="Disordered" evidence="3">
    <location>
        <begin position="1"/>
        <end position="53"/>
    </location>
</feature>
<dbReference type="InterPro" id="IPR011992">
    <property type="entry name" value="EF-hand-dom_pair"/>
</dbReference>
<feature type="compositionally biased region" description="Basic and acidic residues" evidence="3">
    <location>
        <begin position="3261"/>
        <end position="3279"/>
    </location>
</feature>
<dbReference type="InterPro" id="IPR001806">
    <property type="entry name" value="Small_GTPase"/>
</dbReference>
<organism evidence="5 6">
    <name type="scientific">Polypterus senegalus</name>
    <name type="common">Senegal bichir</name>
    <dbReference type="NCBI Taxonomy" id="55291"/>
    <lineage>
        <taxon>Eukaryota</taxon>
        <taxon>Metazoa</taxon>
        <taxon>Chordata</taxon>
        <taxon>Craniata</taxon>
        <taxon>Vertebrata</taxon>
        <taxon>Euteleostomi</taxon>
        <taxon>Actinopterygii</taxon>
        <taxon>Polypteriformes</taxon>
        <taxon>Polypteridae</taxon>
        <taxon>Polypterus</taxon>
    </lineage>
</organism>
<proteinExistence type="predicted"/>
<feature type="compositionally biased region" description="Acidic residues" evidence="3">
    <location>
        <begin position="1590"/>
        <end position="1600"/>
    </location>
</feature>
<evidence type="ECO:0000256" key="1">
    <source>
        <dbReference type="ARBA" id="ARBA00022741"/>
    </source>
</evidence>
<dbReference type="Pfam" id="PF00071">
    <property type="entry name" value="Ras"/>
    <property type="match status" value="1"/>
</dbReference>
<feature type="compositionally biased region" description="Basic and acidic residues" evidence="3">
    <location>
        <begin position="3304"/>
        <end position="3319"/>
    </location>
</feature>
<feature type="region of interest" description="Disordered" evidence="3">
    <location>
        <begin position="1982"/>
        <end position="2012"/>
    </location>
</feature>
<reference evidence="5" key="1">
    <citation type="journal article" date="2021" name="Cell">
        <title>Tracing the genetic footprints of vertebrate landing in non-teleost ray-finned fishes.</title>
        <authorList>
            <person name="Bi X."/>
            <person name="Wang K."/>
            <person name="Yang L."/>
            <person name="Pan H."/>
            <person name="Jiang H."/>
            <person name="Wei Q."/>
            <person name="Fang M."/>
            <person name="Yu H."/>
            <person name="Zhu C."/>
            <person name="Cai Y."/>
            <person name="He Y."/>
            <person name="Gan X."/>
            <person name="Zeng H."/>
            <person name="Yu D."/>
            <person name="Zhu Y."/>
            <person name="Jiang H."/>
            <person name="Qiu Q."/>
            <person name="Yang H."/>
            <person name="Zhang Y.E."/>
            <person name="Wang W."/>
            <person name="Zhu M."/>
            <person name="He S."/>
            <person name="Zhang G."/>
        </authorList>
    </citation>
    <scope>NUCLEOTIDE SEQUENCE</scope>
    <source>
        <strain evidence="5">Bchr_001</strain>
    </source>
</reference>
<dbReference type="PROSITE" id="PS51419">
    <property type="entry name" value="RAB"/>
    <property type="match status" value="1"/>
</dbReference>
<keyword evidence="1" id="KW-0547">Nucleotide-binding</keyword>
<feature type="compositionally biased region" description="Basic and acidic residues" evidence="3">
    <location>
        <begin position="1337"/>
        <end position="1346"/>
    </location>
</feature>
<feature type="region of interest" description="Disordered" evidence="3">
    <location>
        <begin position="3197"/>
        <end position="3235"/>
    </location>
</feature>
<dbReference type="PROSITE" id="PS50222">
    <property type="entry name" value="EF_HAND_2"/>
    <property type="match status" value="2"/>
</dbReference>
<dbReference type="PROSITE" id="PS51421">
    <property type="entry name" value="RAS"/>
    <property type="match status" value="1"/>
</dbReference>
<feature type="region of interest" description="Disordered" evidence="3">
    <location>
        <begin position="1406"/>
        <end position="1609"/>
    </location>
</feature>
<feature type="region of interest" description="Disordered" evidence="3">
    <location>
        <begin position="995"/>
        <end position="1015"/>
    </location>
</feature>
<feature type="region of interest" description="Disordered" evidence="3">
    <location>
        <begin position="2253"/>
        <end position="2292"/>
    </location>
</feature>
<sequence>MSGRRTNPGRKLGSTRRLRQNVHHPEVAEEEQEPHAKPEKDIPTEANSQGAANVKENAAALNTIQEIFHDCDTEAKGFITRADMQKLAADLPLTSEELEQVFQSLDREGNGFITNEDFSEGLRKFMETSSVMSEGRPKDEEASTHVDPGASVDINVRGFSTSQKRRKVGSSRRQPRTINPEGWLGTLAEETTDGSGIITHGDLQRLAGSLQLDFKDLQVVFDHLDHERHGFVTTEDFLKGLKQFLGKQPQLKDMQKKMEPSLYQSPVPDFLEEVDSEEKKHFLRLMESLGADNLLQDQTEIWKLWTELRYREPHLLENLEEFVAKVTLQIRQAQEEKESLELTLKNSENEELRRTNQELERQLEGIRGQLQQTKDRVQDMCSSMTRRQAGEAPEEHQDNSKSSELLEEKESRRVPVVSKDEGPALNQHTNENTPTGRSSQGRATQDTRLSQAQLLNSSGDDSLPDLIADSASSTVKREEKEKETRKKSKEEDEGQTVENLQAEEGEALQEEERARQQTWDTVAKGGQVREGDPTEDGQKGVGRKTEDDRNRWLKDKEGVGELLETEENKQGWEQEHSGKEINNDRKEQRWDVEEKLEDNSDIREEELEQDREETNGREDKHQTSEMEAELTEQGDGIHWAQKVDEVLVEEKNSNKQYSKQDKAHTEQEEGQTTAIVKGTAGSPQGSMQEKQDRCVDSEGKVLKQEYLEEDVWSKGNKQGGKRESIIHMSEAETVMEEKIYREEGEVKVINTDQEEASQNGDKTETVDDPAYTDSKQVNIGQGLISAEQEGLLVRGSVNHTQQDGFKGNVEELPKENEMSPNEIDEPNDRGQLLDSITEESSSKTKSDHLKEEHRMQGDKEPFKQKVQSEEENEETSNMLHSVVNEDQLLRKESIEENQEVPSSEVMEKKIKMHLEEGKQLKYNLKEELQATKEARQEEINATREEEHKDELKPAYISTTMSYEETTLRDVMQINVDLRNESTVVKRNDEFLETETEENIVEERDEDQPAQGKGQEKRVTFLLETEGKFRKNEDVTQIVVTQTTVHKDEAEVSCTQGGEQSQEEENVRYWVEGMYPVEQKGEIQVGETENLKAEERKLHSKDEGLEIDRAIHQNERGEGMESEETDNRRNIRLLGEEVVEHGNHAGGDEEQFDKKLCKLNNSISTVDVSVMDNTQQADQVGLMGLQSSTILVWEEWNTKNNLSNQEAFQDLTYNSGEQGHNRQLELNIPTAHIAQNEDGVMKILSDREQKDGVETNEDSLQKGDEEWKGDPFKDVETNITKDNLKEGNEQNKRTIHGEDGSGFLKEMEEISNDVYGVKDIQDNDECKNKAEMHDVRFGRNKDDKTELQEEQEEDTFRDGQGNAMENGEDRNDGLLQEGNMCKKRMDLQDDWKGILILDEEAIHHSTVCPTESKTDEEIKDGVNSSEAALGLDEEQQERKLGKLIINISDSNNYKKMKETNEDINNGEDSNGIKSSQGKNEKQEADLDKEIDTINKTDQEEEKWIKDGVVESNKKEESRLLEQLEEGTHEHVEINTKEEEINEKETHGLNMECKEEIQTVKKSDNHKENEESNEQDGICGYSTEKINSETDTREEESEEINEEATHGLKEEWKEEIQTIKKSENHEEHEETNEQVVICEYTSENINGLLKQEWEWQGSMFRIGQTNISNNEDHNSTECEDKLNSVKSEILVSNETNKTNFEDNEVPRKESNMESDIDLKWAELESDKLVKYNTHILTYDTPGKGGIDSSSHLWDQTEWEDTQGFKVYSKQEIKVLSGHDKIEEIFQVTMGRDDIAAEELEIQQEEAEKVVVCMEIPGMTEDTLDDQITGRIAADEQGEEAFWREDGYKKAEANRPENKKNGSIQMEKGFSKQPGDAVILLHQSTEIKLTKHKGDTAELEYALTDTPTYTDEEEGGSIVDYSITQVKGHQDEVSQLERVVSNIGKGYNGVMNKSEFLEEENNTEVNILPACILKNEKGIISGKKIYNEDQKQDPSSNTEKEGHTDDLENTSDSNKVCLGRMQLRDMPEETQMLAETICVPDGTRNKDTIVSEAINDIKEQTWDTKGQEVGVISEKLGKSSSSIYSNRGNNSGRAEGEVQLTQIGNFDLELQEKEEGYSDVNSMANYEETEGRGQNKENFNKMLPKEEKIQEKFQAKIVGLVETDEPRHVTKELDVLTLKCSPILIQVDDTLPDKLGMAQRICEFRDEVKEEEDQREGRGEDDHTMNSDSSLLGAGGKQPKLEEGDPIEKMLQVKLDTGHGMNEEKKEEAEQRETKGKHDQNMGYEFSKQGGESDGINLGTEINVDEMLPAELTKFTTNKVGEERWEHGEGGGKDERDMNSVLSLQGENSNDLSIDEGIQVEQMLHIKVDIRHEMNEVKKVEVEKLEGREASEKGISNNENLDQDSNSNNEKQVHKGDLEMTSDSEKVTLGEARKEEEEQSEAKGKYDHKLHYDNSIQGEETNETKHRKEINVDEALPAKRKETLVIYKEEEEWGEYREGTEMEEQDMNFGFSTQGETSNYLNIDEGIHGEKPSHVKLDNDLGMSEVKHVQMEQTEGRKKEKELKIGKCPLQEGDSSEAKVEDIHVNETLPAKWEMTLEMCDLYGKEAKQRQEEETDDRELRHGSSLQRSLLKEISADKTLPANLNVAEEICENEEKKGEDEWSEEKCNQQPHEGKSKEQNLEGETVLEKTLQVNVDIELEMNKLNQEEHEEARRKEDVDVNYESHLQEGDCEEIVLGKEIHVDETSTAIAKTVLTGSEVKEDEVEHKEERKSNERDMESGHFLQNGVGNDQNTDKGITMEERLQVSVNIELVESEAEQKGKTGEENEPNNGESSFQGGEGNKAKLGEDLYVIEILSDQKEGGRKHEQKLKYDSSLQAGAGSKVKCEEEEEVEELLQTKLDMAPVIAEVKEVGKSEETGKEKQKETIMYTRREQMQEESELPKLCRSIGLEASLTDDHKRETHKRGREESVHEKVVHDDEGKKTGFNAKEPEDHEENMQVKVKPQGNEGEMKSSVLEDENEVLHEVHDGEIFNKVRKEEGKFHETQKLQDQLLTQDEVVHKENNEPTAIKSFGIPEDCQETMVATREHHMGSNEMVEGDVQGFGWKMEITHELMEACEKGTGKNQKETVKFRDVQNKNRDEYCSVSREDSRDEILKHIGTENNTGEKMVPHMENQLENSDLKYGDINDTSKEDLMRVDDALEDSRIPFNEDLKNDAEHNPRSMEDSAGERDQTLEWEETKTQNEDFKWWEDIKNRSWEELLEAENPQKQKDKCNSQEETVQGEREGGKIYKYKIITYKNTKIQEERIEPKKQDVEDKVEKSRIVDQPSASSKGEYKKSERKNIHGLPFATAEWDRRADLKNAMSESKELDEQQRSEEEQGPQQQGATFNLRQEVEEAVLLHTRRTDEIVLLTDEKGGQPHWATEEKSSERITDPKEFKEVCQNEKKTIASSPNAEVPGRVKYPESERSTKRMKRSQQDEERQLSTGQKVPREGEDRSQPVKLNRDDVEELMANSGLSQKPDKLYNVVFIGESSVGKTSFIKKFCNGVFRLDLCATVGIDSCLRSLTVEGEQFVLQLWDTAGQERYHSITKQIFRKADGVVVMYDVTSSCTYVAVRYWLSCIEEGTDGDLPVLLLGNKTDITEKREVQVQEGGSLANEYGFDFMECSAASGYNVNESMASLARALKEKEDMMKENTNVVEVTPKKSSCC</sequence>
<feature type="region of interest" description="Disordered" evidence="3">
    <location>
        <begin position="3259"/>
        <end position="3279"/>
    </location>
</feature>
<dbReference type="SMART" id="SM00174">
    <property type="entry name" value="RHO"/>
    <property type="match status" value="1"/>
</dbReference>
<feature type="compositionally biased region" description="Basic and acidic residues" evidence="3">
    <location>
        <begin position="527"/>
        <end position="559"/>
    </location>
</feature>
<feature type="region of interest" description="Disordered" evidence="3">
    <location>
        <begin position="3411"/>
        <end position="3499"/>
    </location>
</feature>
<dbReference type="InterPro" id="IPR002048">
    <property type="entry name" value="EF_hand_dom"/>
</dbReference>
<feature type="compositionally biased region" description="Basic and acidic residues" evidence="3">
    <location>
        <begin position="2760"/>
        <end position="2776"/>
    </location>
</feature>
<feature type="compositionally biased region" description="Basic and acidic residues" evidence="3">
    <location>
        <begin position="3485"/>
        <end position="3499"/>
    </location>
</feature>
<dbReference type="Pfam" id="PF13499">
    <property type="entry name" value="EF-hand_7"/>
    <property type="match status" value="1"/>
</dbReference>
<feature type="region of interest" description="Disordered" evidence="3">
    <location>
        <begin position="2856"/>
        <end position="2882"/>
    </location>
</feature>
<feature type="compositionally biased region" description="Basic and acidic residues" evidence="3">
    <location>
        <begin position="23"/>
        <end position="43"/>
    </location>
</feature>
<feature type="compositionally biased region" description="Basic and acidic residues" evidence="3">
    <location>
        <begin position="3329"/>
        <end position="3338"/>
    </location>
</feature>
<feature type="compositionally biased region" description="Basic and acidic residues" evidence="3">
    <location>
        <begin position="933"/>
        <end position="952"/>
    </location>
</feature>
<feature type="region of interest" description="Disordered" evidence="3">
    <location>
        <begin position="3354"/>
        <end position="3386"/>
    </location>
</feature>
<dbReference type="NCBIfam" id="TIGR00231">
    <property type="entry name" value="small_GTP"/>
    <property type="match status" value="1"/>
</dbReference>
<dbReference type="Proteomes" id="UP001166052">
    <property type="component" value="Unassembled WGS sequence"/>
</dbReference>
<feature type="domain" description="EF-hand" evidence="4">
    <location>
        <begin position="212"/>
        <end position="247"/>
    </location>
</feature>
<dbReference type="SUPFAM" id="SSF47473">
    <property type="entry name" value="EF-hand"/>
    <property type="match status" value="1"/>
</dbReference>
<feature type="region of interest" description="Disordered" evidence="3">
    <location>
        <begin position="795"/>
        <end position="905"/>
    </location>
</feature>
<feature type="compositionally biased region" description="Basic and acidic residues" evidence="3">
    <location>
        <begin position="393"/>
        <end position="422"/>
    </location>
</feature>
<protein>
    <submittedName>
        <fullName evidence="5">RAB44 protein</fullName>
    </submittedName>
</protein>
<feature type="compositionally biased region" description="Basic and acidic residues" evidence="3">
    <location>
        <begin position="2212"/>
        <end position="2222"/>
    </location>
</feature>
<dbReference type="CDD" id="cd00154">
    <property type="entry name" value="Rab"/>
    <property type="match status" value="1"/>
</dbReference>
<dbReference type="SMART" id="SM00175">
    <property type="entry name" value="RAB"/>
    <property type="match status" value="1"/>
</dbReference>
<dbReference type="Gene3D" id="1.10.238.10">
    <property type="entry name" value="EF-hand"/>
    <property type="match status" value="1"/>
</dbReference>
<feature type="compositionally biased region" description="Basic and acidic residues" evidence="3">
    <location>
        <begin position="2907"/>
        <end position="2939"/>
    </location>
</feature>
<dbReference type="PRINTS" id="PR00449">
    <property type="entry name" value="RASTRNSFRMNG"/>
</dbReference>
<feature type="compositionally biased region" description="Basic and acidic residues" evidence="3">
    <location>
        <begin position="2258"/>
        <end position="2277"/>
    </location>
</feature>
<dbReference type="InterPro" id="IPR027417">
    <property type="entry name" value="P-loop_NTPase"/>
</dbReference>
<evidence type="ECO:0000256" key="3">
    <source>
        <dbReference type="SAM" id="MobiDB-lite"/>
    </source>
</evidence>
<feature type="domain" description="EF-hand" evidence="4">
    <location>
        <begin position="93"/>
        <end position="128"/>
    </location>
</feature>
<feature type="region of interest" description="Disordered" evidence="3">
    <location>
        <begin position="365"/>
        <end position="696"/>
    </location>
</feature>
<feature type="compositionally biased region" description="Basic and acidic residues" evidence="3">
    <location>
        <begin position="566"/>
        <end position="602"/>
    </location>
</feature>
<dbReference type="SMART" id="SM00176">
    <property type="entry name" value="RAN"/>
    <property type="match status" value="1"/>
</dbReference>
<dbReference type="Gene3D" id="3.40.50.300">
    <property type="entry name" value="P-loop containing nucleotide triphosphate hydrolases"/>
    <property type="match status" value="1"/>
</dbReference>
<dbReference type="InterPro" id="IPR005225">
    <property type="entry name" value="Small_GTP-bd"/>
</dbReference>
<dbReference type="PANTHER" id="PTHR47977">
    <property type="entry name" value="RAS-RELATED PROTEIN RAB"/>
    <property type="match status" value="1"/>
</dbReference>
<dbReference type="SUPFAM" id="SSF52540">
    <property type="entry name" value="P-loop containing nucleoside triphosphate hydrolases"/>
    <property type="match status" value="1"/>
</dbReference>
<feature type="compositionally biased region" description="Basic and acidic residues" evidence="3">
    <location>
        <begin position="3354"/>
        <end position="3373"/>
    </location>
</feature>
<feature type="compositionally biased region" description="Basic and acidic residues" evidence="3">
    <location>
        <begin position="1982"/>
        <end position="2003"/>
    </location>
</feature>
<feature type="compositionally biased region" description="Basic residues" evidence="3">
    <location>
        <begin position="13"/>
        <end position="22"/>
    </location>
</feature>
<feature type="compositionally biased region" description="Acidic residues" evidence="3">
    <location>
        <begin position="995"/>
        <end position="1007"/>
    </location>
</feature>